<proteinExistence type="predicted"/>
<dbReference type="PANTHER" id="PTHR33594:SF1">
    <property type="entry name" value="HD_PDEASE DOMAIN-CONTAINING PROTEIN"/>
    <property type="match status" value="1"/>
</dbReference>
<evidence type="ECO:0000313" key="2">
    <source>
        <dbReference type="EMBL" id="CVK15569.1"/>
    </source>
</evidence>
<dbReference type="RefSeq" id="WP_055424799.1">
    <property type="nucleotide sequence ID" value="NZ_FCOR01000002.1"/>
</dbReference>
<dbReference type="PANTHER" id="PTHR33594">
    <property type="entry name" value="SUPERFAMILY HYDROLASE, PUTATIVE (AFU_ORTHOLOGUE AFUA_1G03035)-RELATED"/>
    <property type="match status" value="1"/>
</dbReference>
<evidence type="ECO:0000313" key="3">
    <source>
        <dbReference type="Proteomes" id="UP000182761"/>
    </source>
</evidence>
<dbReference type="Proteomes" id="UP000182761">
    <property type="component" value="Unassembled WGS sequence"/>
</dbReference>
<dbReference type="AlphaFoldDB" id="A0A110BK46"/>
<dbReference type="SUPFAM" id="SSF109604">
    <property type="entry name" value="HD-domain/PDEase-like"/>
    <property type="match status" value="1"/>
</dbReference>
<evidence type="ECO:0000259" key="1">
    <source>
        <dbReference type="SMART" id="SM00471"/>
    </source>
</evidence>
<gene>
    <name evidence="2" type="ORF">Ga0061079_102115</name>
</gene>
<reference evidence="2 3" key="1">
    <citation type="submission" date="2016-01" db="EMBL/GenBank/DDBJ databases">
        <authorList>
            <person name="McClelland M."/>
            <person name="Jain A."/>
            <person name="Saraogi P."/>
            <person name="Mendelson R."/>
            <person name="Westerman R."/>
            <person name="SanMiguel P."/>
            <person name="Csonka L."/>
        </authorList>
    </citation>
    <scope>NUCLEOTIDE SEQUENCE [LARGE SCALE GENOMIC DNA]</scope>
    <source>
        <strain evidence="2 3">R-53146</strain>
    </source>
</reference>
<dbReference type="SMART" id="SM00471">
    <property type="entry name" value="HDc"/>
    <property type="match status" value="1"/>
</dbReference>
<name>A0A110BK46_9FLAO</name>
<sequence>MELDDSIQTIREYIKNKHSKDNSGHDYWHIERVVTNTQKILNYEKADRTKALLSAWLHDIGDYKLHNGTDRTKELIYPLLSSLEYPKSFIEDIIKIIKEVSYMGGYNTPPTSPEAKIVQDADRLDAIGAVGIARAFAYGGNKGRVLFDPNEMPTEYTEGTSYQKNTSCTINHFYEKLLKLKDLMNTDIAKKMAQERHSFMQKFLEEFYKETGYDN</sequence>
<dbReference type="InterPro" id="IPR006674">
    <property type="entry name" value="HD_domain"/>
</dbReference>
<dbReference type="CDD" id="cd00077">
    <property type="entry name" value="HDc"/>
    <property type="match status" value="1"/>
</dbReference>
<keyword evidence="3" id="KW-1185">Reference proteome</keyword>
<dbReference type="Gene3D" id="1.10.3210.50">
    <property type="match status" value="1"/>
</dbReference>
<dbReference type="InterPro" id="IPR003607">
    <property type="entry name" value="HD/PDEase_dom"/>
</dbReference>
<feature type="domain" description="HD/PDEase" evidence="1">
    <location>
        <begin position="22"/>
        <end position="136"/>
    </location>
</feature>
<dbReference type="OrthoDB" id="9797344at2"/>
<dbReference type="Pfam" id="PF01966">
    <property type="entry name" value="HD"/>
    <property type="match status" value="1"/>
</dbReference>
<protein>
    <recommendedName>
        <fullName evidence="1">HD/PDEase domain-containing protein</fullName>
    </recommendedName>
</protein>
<dbReference type="EMBL" id="FCOR01000002">
    <property type="protein sequence ID" value="CVK15569.1"/>
    <property type="molecule type" value="Genomic_DNA"/>
</dbReference>
<accession>A0A110BK46</accession>
<organism evidence="2 3">
    <name type="scientific">Apibacter mensalis</name>
    <dbReference type="NCBI Taxonomy" id="1586267"/>
    <lineage>
        <taxon>Bacteria</taxon>
        <taxon>Pseudomonadati</taxon>
        <taxon>Bacteroidota</taxon>
        <taxon>Flavobacteriia</taxon>
        <taxon>Flavobacteriales</taxon>
        <taxon>Weeksellaceae</taxon>
        <taxon>Apibacter</taxon>
    </lineage>
</organism>